<protein>
    <submittedName>
        <fullName evidence="1">Type II toxin-antitoxin system PemK/MazF family toxin</fullName>
    </submittedName>
</protein>
<organism evidence="1 2">
    <name type="scientific">Limnohabitans radicicola</name>
    <dbReference type="NCBI Taxonomy" id="2771427"/>
    <lineage>
        <taxon>Bacteria</taxon>
        <taxon>Pseudomonadati</taxon>
        <taxon>Pseudomonadota</taxon>
        <taxon>Betaproteobacteria</taxon>
        <taxon>Burkholderiales</taxon>
        <taxon>Comamonadaceae</taxon>
        <taxon>Limnohabitans</taxon>
    </lineage>
</organism>
<dbReference type="GO" id="GO:0003677">
    <property type="term" value="F:DNA binding"/>
    <property type="evidence" value="ECO:0007669"/>
    <property type="project" value="InterPro"/>
</dbReference>
<dbReference type="GO" id="GO:0006402">
    <property type="term" value="P:mRNA catabolic process"/>
    <property type="evidence" value="ECO:0007669"/>
    <property type="project" value="TreeGrafter"/>
</dbReference>
<dbReference type="GO" id="GO:0016075">
    <property type="term" value="P:rRNA catabolic process"/>
    <property type="evidence" value="ECO:0007669"/>
    <property type="project" value="TreeGrafter"/>
</dbReference>
<dbReference type="EMBL" id="JACYFT010000007">
    <property type="protein sequence ID" value="MBD8052005.1"/>
    <property type="molecule type" value="Genomic_DNA"/>
</dbReference>
<comment type="caution">
    <text evidence="1">The sequence shown here is derived from an EMBL/GenBank/DDBJ whole genome shotgun (WGS) entry which is preliminary data.</text>
</comment>
<keyword evidence="2" id="KW-1185">Reference proteome</keyword>
<sequence>MSYYRSWDIVVVPFPFTDQKTNKVRPAVIVSTDALRQRNGKYIVAMITNASNAAQYGDVSVSELNTAGLPIASVVRASKVAVIEDNDVHKRVGTLPTADRRLVAEHLREYLAIE</sequence>
<accession>A0A927FIH1</accession>
<evidence type="ECO:0000313" key="2">
    <source>
        <dbReference type="Proteomes" id="UP000647424"/>
    </source>
</evidence>
<evidence type="ECO:0000313" key="1">
    <source>
        <dbReference type="EMBL" id="MBD8052005.1"/>
    </source>
</evidence>
<reference evidence="1" key="1">
    <citation type="submission" date="2020-09" db="EMBL/GenBank/DDBJ databases">
        <title>Genome seq and assembly of Limnohabitants sp.</title>
        <authorList>
            <person name="Chhetri G."/>
        </authorList>
    </citation>
    <scope>NUCLEOTIDE SEQUENCE</scope>
    <source>
        <strain evidence="1">JUR4</strain>
    </source>
</reference>
<dbReference type="InterPro" id="IPR011067">
    <property type="entry name" value="Plasmid_toxin/cell-grow_inhib"/>
</dbReference>
<dbReference type="AlphaFoldDB" id="A0A927FIH1"/>
<dbReference type="PANTHER" id="PTHR33988">
    <property type="entry name" value="ENDORIBONUCLEASE MAZF-RELATED"/>
    <property type="match status" value="1"/>
</dbReference>
<dbReference type="RefSeq" id="WP_225224265.1">
    <property type="nucleotide sequence ID" value="NZ_JACYFT010000007.1"/>
</dbReference>
<dbReference type="Gene3D" id="2.30.30.110">
    <property type="match status" value="1"/>
</dbReference>
<dbReference type="InterPro" id="IPR003477">
    <property type="entry name" value="PemK-like"/>
</dbReference>
<dbReference type="SUPFAM" id="SSF50118">
    <property type="entry name" value="Cell growth inhibitor/plasmid maintenance toxic component"/>
    <property type="match status" value="1"/>
</dbReference>
<dbReference type="Proteomes" id="UP000647424">
    <property type="component" value="Unassembled WGS sequence"/>
</dbReference>
<dbReference type="GO" id="GO:0004521">
    <property type="term" value="F:RNA endonuclease activity"/>
    <property type="evidence" value="ECO:0007669"/>
    <property type="project" value="TreeGrafter"/>
</dbReference>
<dbReference type="PANTHER" id="PTHR33988:SF2">
    <property type="entry name" value="ENDORIBONUCLEASE MAZF"/>
    <property type="match status" value="1"/>
</dbReference>
<gene>
    <name evidence="1" type="ORF">IC609_15820</name>
</gene>
<proteinExistence type="predicted"/>
<name>A0A927FIH1_9BURK</name>
<dbReference type="Pfam" id="PF02452">
    <property type="entry name" value="PemK_toxin"/>
    <property type="match status" value="1"/>
</dbReference>